<evidence type="ECO:0000259" key="6">
    <source>
        <dbReference type="Pfam" id="PF04055"/>
    </source>
</evidence>
<keyword evidence="3 5" id="KW-0408">Iron</keyword>
<evidence type="ECO:0000256" key="4">
    <source>
        <dbReference type="ARBA" id="ARBA00023014"/>
    </source>
</evidence>
<feature type="binding site" evidence="5">
    <location>
        <position position="58"/>
    </location>
    <ligand>
        <name>[4Fe-4S] cluster</name>
        <dbReference type="ChEBI" id="CHEBI:49883"/>
        <note>4Fe-4S-S-AdoMet</note>
    </ligand>
</feature>
<evidence type="ECO:0000256" key="5">
    <source>
        <dbReference type="PIRSR" id="PIRSR004869-50"/>
    </source>
</evidence>
<dbReference type="GO" id="GO:0046872">
    <property type="term" value="F:metal ion binding"/>
    <property type="evidence" value="ECO:0007669"/>
    <property type="project" value="UniProtKB-KW"/>
</dbReference>
<dbReference type="InterPro" id="IPR058240">
    <property type="entry name" value="rSAM_sf"/>
</dbReference>
<evidence type="ECO:0000256" key="1">
    <source>
        <dbReference type="ARBA" id="ARBA00022691"/>
    </source>
</evidence>
<dbReference type="Proteomes" id="UP000824007">
    <property type="component" value="Unassembled WGS sequence"/>
</dbReference>
<dbReference type="AlphaFoldDB" id="A0A9D1YPS7"/>
<evidence type="ECO:0000313" key="8">
    <source>
        <dbReference type="Proteomes" id="UP000824007"/>
    </source>
</evidence>
<evidence type="ECO:0000256" key="3">
    <source>
        <dbReference type="ARBA" id="ARBA00023004"/>
    </source>
</evidence>
<reference evidence="7" key="1">
    <citation type="journal article" date="2021" name="PeerJ">
        <title>Extensive microbial diversity within the chicken gut microbiome revealed by metagenomics and culture.</title>
        <authorList>
            <person name="Gilroy R."/>
            <person name="Ravi A."/>
            <person name="Getino M."/>
            <person name="Pursley I."/>
            <person name="Horton D.L."/>
            <person name="Alikhan N.F."/>
            <person name="Baker D."/>
            <person name="Gharbi K."/>
            <person name="Hall N."/>
            <person name="Watson M."/>
            <person name="Adriaenssens E.M."/>
            <person name="Foster-Nyarko E."/>
            <person name="Jarju S."/>
            <person name="Secka A."/>
            <person name="Antonio M."/>
            <person name="Oren A."/>
            <person name="Chaudhuri R.R."/>
            <person name="La Ragione R."/>
            <person name="Hildebrand F."/>
            <person name="Pallen M.J."/>
        </authorList>
    </citation>
    <scope>NUCLEOTIDE SEQUENCE</scope>
    <source>
        <strain evidence="7">ChiSxjej3B15-24422</strain>
    </source>
</reference>
<dbReference type="Gene3D" id="3.20.20.70">
    <property type="entry name" value="Aldolase class I"/>
    <property type="match status" value="1"/>
</dbReference>
<dbReference type="InterPro" id="IPR013785">
    <property type="entry name" value="Aldolase_TIM"/>
</dbReference>
<keyword evidence="1 5" id="KW-0949">S-adenosyl-L-methionine</keyword>
<dbReference type="PANTHER" id="PTHR43075">
    <property type="entry name" value="FORMATE LYASE ACTIVATING ENZYME, PUTATIVE (AFU_ORTHOLOGUE AFUA_2G15630)-RELATED"/>
    <property type="match status" value="1"/>
</dbReference>
<keyword evidence="4 5" id="KW-0411">Iron-sulfur</keyword>
<dbReference type="PANTHER" id="PTHR43075:SF1">
    <property type="entry name" value="FORMATE LYASE ACTIVATING ENZYME, PUTATIVE (AFU_ORTHOLOGUE AFUA_2G15630)-RELATED"/>
    <property type="match status" value="1"/>
</dbReference>
<evidence type="ECO:0000313" key="7">
    <source>
        <dbReference type="EMBL" id="HIY60304.1"/>
    </source>
</evidence>
<dbReference type="SFLD" id="SFLDS00029">
    <property type="entry name" value="Radical_SAM"/>
    <property type="match status" value="1"/>
</dbReference>
<accession>A0A9D1YPS7</accession>
<sequence length="299" mass="32932">MSDCTLCPRNCHADRLSGQRGYCGQTAQVMAARAALHFWEEPCISGKAGSGAVFFCGCPLRCVFCQNSLIAEGGAGQAVGVKELSGVFLRLQEQGANNINLVTPTHFVPQIAAALRLAKRAGLRIPVVYNTGSYEKAETLKLLEGLVDIYLPDLKYASSGPAGRYSHAPDYFETACQAIAEMVRQVPEAVFEETEAGERLMKRGVIVRHLLLPGQSMDSRRVLRYLHETYGNRIYISIMNQYTPMRRFDAYPELNRRVSGRVYERLVDSALALGIENGFIQEGGTAKESFVPLWDGTGL</sequence>
<keyword evidence="2 5" id="KW-0479">Metal-binding</keyword>
<dbReference type="InterPro" id="IPR016431">
    <property type="entry name" value="Pyrv-formate_lyase-activ_prd"/>
</dbReference>
<protein>
    <submittedName>
        <fullName evidence="7">Radical SAM protein</fullName>
    </submittedName>
</protein>
<dbReference type="SFLD" id="SFLDG01099">
    <property type="entry name" value="Uncharacterised_Radical_SAM_Su"/>
    <property type="match status" value="1"/>
</dbReference>
<reference evidence="7" key="2">
    <citation type="submission" date="2021-04" db="EMBL/GenBank/DDBJ databases">
        <authorList>
            <person name="Gilroy R."/>
        </authorList>
    </citation>
    <scope>NUCLEOTIDE SEQUENCE</scope>
    <source>
        <strain evidence="7">ChiSxjej3B15-24422</strain>
    </source>
</reference>
<proteinExistence type="predicted"/>
<comment type="cofactor">
    <cofactor evidence="5">
        <name>[4Fe-4S] cluster</name>
        <dbReference type="ChEBI" id="CHEBI:49883"/>
    </cofactor>
    <text evidence="5">Binds 1 [4Fe-4S] cluster. The cluster is coordinated with 3 cysteines and an exchangeable S-adenosyl-L-methionine.</text>
</comment>
<dbReference type="SUPFAM" id="SSF102114">
    <property type="entry name" value="Radical SAM enzymes"/>
    <property type="match status" value="1"/>
</dbReference>
<dbReference type="Pfam" id="PF04055">
    <property type="entry name" value="Radical_SAM"/>
    <property type="match status" value="1"/>
</dbReference>
<dbReference type="PIRSF" id="PIRSF004869">
    <property type="entry name" value="PflX_prd"/>
    <property type="match status" value="1"/>
</dbReference>
<dbReference type="GO" id="GO:0003824">
    <property type="term" value="F:catalytic activity"/>
    <property type="evidence" value="ECO:0007669"/>
    <property type="project" value="InterPro"/>
</dbReference>
<dbReference type="EMBL" id="DXDD01000083">
    <property type="protein sequence ID" value="HIY60304.1"/>
    <property type="molecule type" value="Genomic_DNA"/>
</dbReference>
<dbReference type="InterPro" id="IPR007197">
    <property type="entry name" value="rSAM"/>
</dbReference>
<dbReference type="InterPro" id="IPR040085">
    <property type="entry name" value="MJ0674-like"/>
</dbReference>
<comment type="caution">
    <text evidence="7">The sequence shown here is derived from an EMBL/GenBank/DDBJ whole genome shotgun (WGS) entry which is preliminary data.</text>
</comment>
<evidence type="ECO:0000256" key="2">
    <source>
        <dbReference type="ARBA" id="ARBA00022723"/>
    </source>
</evidence>
<feature type="binding site" evidence="5">
    <location>
        <position position="65"/>
    </location>
    <ligand>
        <name>[4Fe-4S] cluster</name>
        <dbReference type="ChEBI" id="CHEBI:49883"/>
        <note>4Fe-4S-S-AdoMet</note>
    </ligand>
</feature>
<organism evidence="7 8">
    <name type="scientific">Candidatus Eisenbergiella pullistercoris</name>
    <dbReference type="NCBI Taxonomy" id="2838555"/>
    <lineage>
        <taxon>Bacteria</taxon>
        <taxon>Bacillati</taxon>
        <taxon>Bacillota</taxon>
        <taxon>Clostridia</taxon>
        <taxon>Lachnospirales</taxon>
        <taxon>Lachnospiraceae</taxon>
        <taxon>Eisenbergiella</taxon>
    </lineage>
</organism>
<feature type="domain" description="Radical SAM core" evidence="6">
    <location>
        <begin position="54"/>
        <end position="221"/>
    </location>
</feature>
<dbReference type="GO" id="GO:0051536">
    <property type="term" value="F:iron-sulfur cluster binding"/>
    <property type="evidence" value="ECO:0007669"/>
    <property type="project" value="UniProtKB-KW"/>
</dbReference>
<name>A0A9D1YPS7_9FIRM</name>
<gene>
    <name evidence="7" type="ORF">H9831_06465</name>
</gene>
<feature type="binding site" evidence="5">
    <location>
        <position position="62"/>
    </location>
    <ligand>
        <name>[4Fe-4S] cluster</name>
        <dbReference type="ChEBI" id="CHEBI:49883"/>
        <note>4Fe-4S-S-AdoMet</note>
    </ligand>
</feature>